<organism evidence="1 2">
    <name type="scientific">Bellilinea caldifistulae</name>
    <dbReference type="NCBI Taxonomy" id="360411"/>
    <lineage>
        <taxon>Bacteria</taxon>
        <taxon>Bacillati</taxon>
        <taxon>Chloroflexota</taxon>
        <taxon>Anaerolineae</taxon>
        <taxon>Anaerolineales</taxon>
        <taxon>Anaerolineaceae</taxon>
        <taxon>Bellilinea</taxon>
    </lineage>
</organism>
<name>A0A0N8GM07_9CHLR</name>
<sequence length="69" mass="7581">MADQSFLFRFRETLSEIETNLTDGIAAIGLWIMPIPSAVLVANPTVKDLHWSAELAWVAAEIIESLGLP</sequence>
<comment type="caution">
    <text evidence="1">The sequence shown here is derived from an EMBL/GenBank/DDBJ whole genome shotgun (WGS) entry which is preliminary data.</text>
</comment>
<keyword evidence="2" id="KW-1185">Reference proteome</keyword>
<dbReference type="STRING" id="360411.AC812_14520"/>
<evidence type="ECO:0000313" key="1">
    <source>
        <dbReference type="EMBL" id="KPL73970.1"/>
    </source>
</evidence>
<proteinExistence type="predicted"/>
<accession>A0A0N8GM07</accession>
<dbReference type="EMBL" id="LGHJ01000019">
    <property type="protein sequence ID" value="KPL73970.1"/>
    <property type="molecule type" value="Genomic_DNA"/>
</dbReference>
<gene>
    <name evidence="1" type="ORF">AC812_14520</name>
</gene>
<evidence type="ECO:0000313" key="2">
    <source>
        <dbReference type="Proteomes" id="UP000050514"/>
    </source>
</evidence>
<protein>
    <submittedName>
        <fullName evidence="1">Uncharacterized protein</fullName>
    </submittedName>
</protein>
<dbReference type="RefSeq" id="WP_061917910.1">
    <property type="nucleotide sequence ID" value="NZ_DF967971.1"/>
</dbReference>
<reference evidence="1 2" key="1">
    <citation type="submission" date="2015-07" db="EMBL/GenBank/DDBJ databases">
        <title>Draft genome of Bellilinea caldifistulae DSM 17877.</title>
        <authorList>
            <person name="Hemp J."/>
            <person name="Ward L.M."/>
            <person name="Pace L.A."/>
            <person name="Fischer W.W."/>
        </authorList>
    </citation>
    <scope>NUCLEOTIDE SEQUENCE [LARGE SCALE GENOMIC DNA]</scope>
    <source>
        <strain evidence="1 2">GOMI-1</strain>
    </source>
</reference>
<dbReference type="AlphaFoldDB" id="A0A0N8GM07"/>
<dbReference type="Proteomes" id="UP000050514">
    <property type="component" value="Unassembled WGS sequence"/>
</dbReference>